<dbReference type="AlphaFoldDB" id="A0A0D8XBX9"/>
<evidence type="ECO:0000313" key="2">
    <source>
        <dbReference type="EMBL" id="KJH39976.1"/>
    </source>
</evidence>
<dbReference type="OrthoDB" id="5186at2759"/>
<evidence type="ECO:0000313" key="3">
    <source>
        <dbReference type="Proteomes" id="UP000053766"/>
    </source>
</evidence>
<keyword evidence="3" id="KW-1185">Reference proteome</keyword>
<dbReference type="Pfam" id="PF07728">
    <property type="entry name" value="AAA_5"/>
    <property type="match status" value="1"/>
</dbReference>
<dbReference type="InterPro" id="IPR027417">
    <property type="entry name" value="P-loop_NTPase"/>
</dbReference>
<dbReference type="InterPro" id="IPR039891">
    <property type="entry name" value="VWA8"/>
</dbReference>
<dbReference type="SUPFAM" id="SSF52540">
    <property type="entry name" value="P-loop containing nucleoside triphosphate hydrolases"/>
    <property type="match status" value="1"/>
</dbReference>
<accession>A0A0D8XBX9</accession>
<reference evidence="3" key="2">
    <citation type="journal article" date="2016" name="Sci. Rep.">
        <title>Dictyocaulus viviparus genome, variome and transcriptome elucidate lungworm biology and support future intervention.</title>
        <authorList>
            <person name="McNulty S.N."/>
            <person name="Strube C."/>
            <person name="Rosa B.A."/>
            <person name="Martin J.C."/>
            <person name="Tyagi R."/>
            <person name="Choi Y.J."/>
            <person name="Wang Q."/>
            <person name="Hallsworth Pepin K."/>
            <person name="Zhang X."/>
            <person name="Ozersky P."/>
            <person name="Wilson R.K."/>
            <person name="Sternberg P.W."/>
            <person name="Gasser R.B."/>
            <person name="Mitreva M."/>
        </authorList>
    </citation>
    <scope>NUCLEOTIDE SEQUENCE [LARGE SCALE GENOMIC DNA]</scope>
    <source>
        <strain evidence="3">HannoverDv2000</strain>
    </source>
</reference>
<dbReference type="GO" id="GO:0016887">
    <property type="term" value="F:ATP hydrolysis activity"/>
    <property type="evidence" value="ECO:0007669"/>
    <property type="project" value="InterPro"/>
</dbReference>
<protein>
    <submittedName>
        <fullName evidence="2">ATPase family protein</fullName>
    </submittedName>
</protein>
<dbReference type="PANTHER" id="PTHR21610">
    <property type="entry name" value="VON WILLEBRAND FACTOR A DOMAIN-CONTAINING PROTEIN 8"/>
    <property type="match status" value="1"/>
</dbReference>
<dbReference type="GO" id="GO:0005737">
    <property type="term" value="C:cytoplasm"/>
    <property type="evidence" value="ECO:0007669"/>
    <property type="project" value="TreeGrafter"/>
</dbReference>
<dbReference type="GO" id="GO:0005524">
    <property type="term" value="F:ATP binding"/>
    <property type="evidence" value="ECO:0007669"/>
    <property type="project" value="InterPro"/>
</dbReference>
<dbReference type="EMBL" id="KN718880">
    <property type="protein sequence ID" value="KJH39976.1"/>
    <property type="molecule type" value="Genomic_DNA"/>
</dbReference>
<gene>
    <name evidence="2" type="ORF">DICVIV_14114</name>
</gene>
<organism evidence="2 3">
    <name type="scientific">Dictyocaulus viviparus</name>
    <name type="common">Bovine lungworm</name>
    <dbReference type="NCBI Taxonomy" id="29172"/>
    <lineage>
        <taxon>Eukaryota</taxon>
        <taxon>Metazoa</taxon>
        <taxon>Ecdysozoa</taxon>
        <taxon>Nematoda</taxon>
        <taxon>Chromadorea</taxon>
        <taxon>Rhabditida</taxon>
        <taxon>Rhabditina</taxon>
        <taxon>Rhabditomorpha</taxon>
        <taxon>Strongyloidea</taxon>
        <taxon>Metastrongylidae</taxon>
        <taxon>Dictyocaulus</taxon>
    </lineage>
</organism>
<name>A0A0D8XBX9_DICVI</name>
<dbReference type="InterPro" id="IPR011704">
    <property type="entry name" value="ATPase_dyneun-rel_AAA"/>
</dbReference>
<feature type="domain" description="ATPase dynein-related AAA" evidence="1">
    <location>
        <begin position="270"/>
        <end position="360"/>
    </location>
</feature>
<sequence length="379" mass="42882">MRFHSRPQHDFVHWSVLESLASLCHHRLLFLPDGSRLVGSDEFDNIVKKIGNDEMHLNAKGVFRIPKSFRLVLIGDSRPSDQPWLNETVIGLMPFFALGKLSIEDQYTILRGSVPAVASDTARKLVEFVEKLRTSGDVGAIIIIHCFLSQCSSLQTLSGVAYSLSMRKLIHIAKRDCLHRGELRGLVEKAALARFLPSVTRLSFYNELDNAGFEKDCSSSSEFIDDVEYLINTRSEDHKETMIPNVVFYENNQHMAVIRDMARDMRLGAHLLLIGNQGVGKNKITDRFLHLIQRPRHYMQLHRDTTVESITMQTTVENGILRYEDSPLVRAARAGHILVVDEADKAPLHVIAVFKSLLDSGMPLNQFIVFILIVQLTIL</sequence>
<dbReference type="Gene3D" id="3.40.50.300">
    <property type="entry name" value="P-loop containing nucleotide triphosphate hydrolases"/>
    <property type="match status" value="1"/>
</dbReference>
<proteinExistence type="predicted"/>
<dbReference type="Proteomes" id="UP000053766">
    <property type="component" value="Unassembled WGS sequence"/>
</dbReference>
<evidence type="ECO:0000259" key="1">
    <source>
        <dbReference type="Pfam" id="PF07728"/>
    </source>
</evidence>
<dbReference type="PANTHER" id="PTHR21610:SF9">
    <property type="entry name" value="VON WILLEBRAND FACTOR A DOMAIN-CONTAINING PROTEIN 8"/>
    <property type="match status" value="1"/>
</dbReference>
<reference evidence="2 3" key="1">
    <citation type="submission" date="2013-11" db="EMBL/GenBank/DDBJ databases">
        <title>Draft genome of the bovine lungworm Dictyocaulus viviparus.</title>
        <authorList>
            <person name="Mitreva M."/>
        </authorList>
    </citation>
    <scope>NUCLEOTIDE SEQUENCE [LARGE SCALE GENOMIC DNA]</scope>
    <source>
        <strain evidence="2 3">HannoverDv2000</strain>
    </source>
</reference>
<dbReference type="STRING" id="29172.A0A0D8XBX9"/>